<keyword evidence="1" id="KW-0472">Membrane</keyword>
<gene>
    <name evidence="2" type="ORF">TSACC_288</name>
</gene>
<keyword evidence="3" id="KW-1185">Reference proteome</keyword>
<evidence type="ECO:0000313" key="2">
    <source>
        <dbReference type="EMBL" id="GAT31694.1"/>
    </source>
</evidence>
<protein>
    <submittedName>
        <fullName evidence="2">Uncharacterized protein</fullName>
    </submittedName>
</protein>
<accession>A0A146G3T4</accession>
<keyword evidence="1" id="KW-1133">Transmembrane helix</keyword>
<feature type="transmembrane region" description="Helical" evidence="1">
    <location>
        <begin position="32"/>
        <end position="56"/>
    </location>
</feature>
<name>A0A146G3T4_TERSA</name>
<dbReference type="Proteomes" id="UP000076023">
    <property type="component" value="Unassembled WGS sequence"/>
</dbReference>
<sequence length="223" mass="24395">MCEPLPHQRVGEVCFFPRRFNPGLQVKASGGFSVIEAAVAVALLVFVGLVAVTLLASVPLNGSKGVAAEALYKMKQLHLATREMTLDSMDYNNPREIRGTCSNAKPLTYSEWTNLLVRQNYLTSGQVADLTTVTERAPFFLRFPTTNAFSVFAYDDADPDSTLFLASKNWHGLTVPVLKGRPFETNLFVVFRTGGDGAILRPSQCQDASLVGTGGRFVYLPLK</sequence>
<organism evidence="2 3">
    <name type="scientific">Terrimicrobium sacchariphilum</name>
    <dbReference type="NCBI Taxonomy" id="690879"/>
    <lineage>
        <taxon>Bacteria</taxon>
        <taxon>Pseudomonadati</taxon>
        <taxon>Verrucomicrobiota</taxon>
        <taxon>Terrimicrobiia</taxon>
        <taxon>Terrimicrobiales</taxon>
        <taxon>Terrimicrobiaceae</taxon>
        <taxon>Terrimicrobium</taxon>
    </lineage>
</organism>
<dbReference type="EMBL" id="BDCO01000002">
    <property type="protein sequence ID" value="GAT31694.1"/>
    <property type="molecule type" value="Genomic_DNA"/>
</dbReference>
<keyword evidence="1" id="KW-0812">Transmembrane</keyword>
<comment type="caution">
    <text evidence="2">The sequence shown here is derived from an EMBL/GenBank/DDBJ whole genome shotgun (WGS) entry which is preliminary data.</text>
</comment>
<dbReference type="RefSeq" id="WP_237763878.1">
    <property type="nucleotide sequence ID" value="NZ_BDCO01000002.1"/>
</dbReference>
<dbReference type="FunCoup" id="A0A146G3T4">
    <property type="interactions" value="16"/>
</dbReference>
<dbReference type="STRING" id="690879.TSACC_288"/>
<proteinExistence type="predicted"/>
<dbReference type="AlphaFoldDB" id="A0A146G3T4"/>
<reference evidence="3" key="1">
    <citation type="journal article" date="2017" name="Genome Announc.">
        <title>Draft Genome Sequence of Terrimicrobium sacchariphilum NM-5T, a Facultative Anaerobic Soil Bacterium of the Class Spartobacteria.</title>
        <authorList>
            <person name="Qiu Y.L."/>
            <person name="Tourlousse D.M."/>
            <person name="Matsuura N."/>
            <person name="Ohashi A."/>
            <person name="Sekiguchi Y."/>
        </authorList>
    </citation>
    <scope>NUCLEOTIDE SEQUENCE [LARGE SCALE GENOMIC DNA]</scope>
    <source>
        <strain evidence="3">NM-5</strain>
    </source>
</reference>
<dbReference type="InParanoid" id="A0A146G3T4"/>
<evidence type="ECO:0000256" key="1">
    <source>
        <dbReference type="SAM" id="Phobius"/>
    </source>
</evidence>
<evidence type="ECO:0000313" key="3">
    <source>
        <dbReference type="Proteomes" id="UP000076023"/>
    </source>
</evidence>